<evidence type="ECO:0000259" key="1">
    <source>
        <dbReference type="PROSITE" id="PS50041"/>
    </source>
</evidence>
<organism evidence="2 3">
    <name type="scientific">Acrobeloides nanus</name>
    <dbReference type="NCBI Taxonomy" id="290746"/>
    <lineage>
        <taxon>Eukaryota</taxon>
        <taxon>Metazoa</taxon>
        <taxon>Ecdysozoa</taxon>
        <taxon>Nematoda</taxon>
        <taxon>Chromadorea</taxon>
        <taxon>Rhabditida</taxon>
        <taxon>Tylenchina</taxon>
        <taxon>Cephalobomorpha</taxon>
        <taxon>Cephaloboidea</taxon>
        <taxon>Cephalobidae</taxon>
        <taxon>Acrobeloides</taxon>
    </lineage>
</organism>
<dbReference type="InterPro" id="IPR016187">
    <property type="entry name" value="CTDL_fold"/>
</dbReference>
<keyword evidence="2" id="KW-1185">Reference proteome</keyword>
<sequence>MSVMYMTSFMDLFPGNVWLGGIVISKKLGWSDGSNATYTNWATGRPNTLNAMDAVLMRIPNGEWYNENRFEQNPYICELPITRLPCCPTNWTYFEPVNKCLRILPNTNWWDNSRAACIYAGGDLTSIHSDDEEFIASVIALSSHTNYPITLNIGLNNANSNNTWGWSDGTLMDYVKWAPNNPNYPQGNHFGTLIVDPDPANNGWANVNDLNGYAICQTDSFC</sequence>
<evidence type="ECO:0000313" key="2">
    <source>
        <dbReference type="Proteomes" id="UP000887540"/>
    </source>
</evidence>
<dbReference type="WBParaSite" id="ACRNAN_scaffold6260.g13143.t1">
    <property type="protein sequence ID" value="ACRNAN_scaffold6260.g13143.t1"/>
    <property type="gene ID" value="ACRNAN_scaffold6260.g13143"/>
</dbReference>
<feature type="domain" description="C-type lectin" evidence="1">
    <location>
        <begin position="98"/>
        <end position="206"/>
    </location>
</feature>
<dbReference type="PROSITE" id="PS50041">
    <property type="entry name" value="C_TYPE_LECTIN_2"/>
    <property type="match status" value="2"/>
</dbReference>
<evidence type="ECO:0000313" key="3">
    <source>
        <dbReference type="WBParaSite" id="ACRNAN_scaffold6260.g13143.t1"/>
    </source>
</evidence>
<dbReference type="Proteomes" id="UP000887540">
    <property type="component" value="Unplaced"/>
</dbReference>
<dbReference type="Pfam" id="PF00059">
    <property type="entry name" value="Lectin_C"/>
    <property type="match status" value="2"/>
</dbReference>
<reference evidence="3" key="1">
    <citation type="submission" date="2022-11" db="UniProtKB">
        <authorList>
            <consortium name="WormBaseParasite"/>
        </authorList>
    </citation>
    <scope>IDENTIFICATION</scope>
</reference>
<name>A0A914E9I3_9BILA</name>
<dbReference type="SUPFAM" id="SSF56436">
    <property type="entry name" value="C-type lectin-like"/>
    <property type="match status" value="2"/>
</dbReference>
<protein>
    <submittedName>
        <fullName evidence="3">C-type lectin domain-containing protein</fullName>
    </submittedName>
</protein>
<dbReference type="InterPro" id="IPR001304">
    <property type="entry name" value="C-type_lectin-like"/>
</dbReference>
<feature type="domain" description="C-type lectin" evidence="1">
    <location>
        <begin position="5"/>
        <end position="78"/>
    </location>
</feature>
<dbReference type="PANTHER" id="PTHR22803">
    <property type="entry name" value="MANNOSE, PHOSPHOLIPASE, LECTIN RECEPTOR RELATED"/>
    <property type="match status" value="1"/>
</dbReference>
<dbReference type="SMART" id="SM00034">
    <property type="entry name" value="CLECT"/>
    <property type="match status" value="1"/>
</dbReference>
<dbReference type="InterPro" id="IPR050111">
    <property type="entry name" value="C-type_lectin/snaclec_domain"/>
</dbReference>
<dbReference type="AlphaFoldDB" id="A0A914E9I3"/>
<dbReference type="CDD" id="cd00037">
    <property type="entry name" value="CLECT"/>
    <property type="match status" value="2"/>
</dbReference>
<accession>A0A914E9I3</accession>
<proteinExistence type="predicted"/>
<dbReference type="InterPro" id="IPR016186">
    <property type="entry name" value="C-type_lectin-like/link_sf"/>
</dbReference>
<dbReference type="Gene3D" id="3.10.100.10">
    <property type="entry name" value="Mannose-Binding Protein A, subunit A"/>
    <property type="match status" value="2"/>
</dbReference>